<dbReference type="PANTHER" id="PTHR43636:SF2">
    <property type="entry name" value="ELONGATION FACTOR G, MITOCHONDRIAL"/>
    <property type="match status" value="1"/>
</dbReference>
<accession>A0A449AGX8</accession>
<name>A0A449AGX8_9BACT</name>
<dbReference type="Pfam" id="PF03764">
    <property type="entry name" value="EFG_IV"/>
    <property type="match status" value="1"/>
</dbReference>
<evidence type="ECO:0000256" key="2">
    <source>
        <dbReference type="ARBA" id="ARBA00022917"/>
    </source>
</evidence>
<dbReference type="GO" id="GO:0005525">
    <property type="term" value="F:GTP binding"/>
    <property type="evidence" value="ECO:0007669"/>
    <property type="project" value="UniProtKB-KW"/>
</dbReference>
<dbReference type="Pfam" id="PF14492">
    <property type="entry name" value="EFG_III"/>
    <property type="match status" value="1"/>
</dbReference>
<keyword evidence="1" id="KW-0547">Nucleotide-binding</keyword>
<dbReference type="Proteomes" id="UP000289952">
    <property type="component" value="Plasmid 2"/>
</dbReference>
<dbReference type="SUPFAM" id="SSF54211">
    <property type="entry name" value="Ribosomal protein S5 domain 2-like"/>
    <property type="match status" value="1"/>
</dbReference>
<dbReference type="PANTHER" id="PTHR43636">
    <property type="entry name" value="ELONGATION FACTOR G, MITOCHONDRIAL"/>
    <property type="match status" value="1"/>
</dbReference>
<reference evidence="5 6" key="1">
    <citation type="submission" date="2019-01" db="EMBL/GenBank/DDBJ databases">
        <authorList>
            <consortium name="Pathogen Informatics"/>
        </authorList>
    </citation>
    <scope>NUCLEOTIDE SEQUENCE [LARGE SCALE GENOMIC DNA]</scope>
    <source>
        <strain evidence="5 6">NCTC10118</strain>
        <plasmid evidence="6">2</plasmid>
    </source>
</reference>
<gene>
    <name evidence="5" type="primary">fusA_4</name>
    <name evidence="5" type="ORF">NCTC10118_00759</name>
</gene>
<dbReference type="InterPro" id="IPR005517">
    <property type="entry name" value="Transl_elong_EFG/EF2_IV"/>
</dbReference>
<geneLocation type="plasmid" evidence="5 6">
    <name>2</name>
</geneLocation>
<dbReference type="EMBL" id="LR214973">
    <property type="protein sequence ID" value="VEU64237.1"/>
    <property type="molecule type" value="Genomic_DNA"/>
</dbReference>
<keyword evidence="5" id="KW-0614">Plasmid</keyword>
<dbReference type="InterPro" id="IPR035647">
    <property type="entry name" value="EFG_III/V"/>
</dbReference>
<feature type="domain" description="Translation elongation factor EFG/EF2" evidence="4">
    <location>
        <begin position="27"/>
        <end position="99"/>
    </location>
</feature>
<protein>
    <submittedName>
        <fullName evidence="5">Elongation factor G</fullName>
    </submittedName>
</protein>
<keyword evidence="5" id="KW-0251">Elongation factor</keyword>
<keyword evidence="3" id="KW-0342">GTP-binding</keyword>
<dbReference type="SUPFAM" id="SSF54980">
    <property type="entry name" value="EF-G C-terminal domain-like"/>
    <property type="match status" value="1"/>
</dbReference>
<sequence>MGELHLDIIVDRLKREFGVQAKVGAPQVSYRETITKTADVEGKHIKQSGGKGQYGHVWLKFEPNPDGGFEFVDKIVGGKIPKEYIKSSKKVLKKKWQLVF</sequence>
<evidence type="ECO:0000256" key="1">
    <source>
        <dbReference type="ARBA" id="ARBA00022741"/>
    </source>
</evidence>
<dbReference type="Gene3D" id="3.30.70.870">
    <property type="entry name" value="Elongation Factor G (Translational Gtpase), domain 3"/>
    <property type="match status" value="1"/>
</dbReference>
<dbReference type="SMART" id="SM00889">
    <property type="entry name" value="EFG_IV"/>
    <property type="match status" value="1"/>
</dbReference>
<dbReference type="Gene3D" id="3.30.230.10">
    <property type="match status" value="1"/>
</dbReference>
<evidence type="ECO:0000313" key="5">
    <source>
        <dbReference type="EMBL" id="VEU64237.1"/>
    </source>
</evidence>
<evidence type="ECO:0000256" key="3">
    <source>
        <dbReference type="ARBA" id="ARBA00023134"/>
    </source>
</evidence>
<evidence type="ECO:0000259" key="4">
    <source>
        <dbReference type="SMART" id="SM00889"/>
    </source>
</evidence>
<keyword evidence="6" id="KW-1185">Reference proteome</keyword>
<keyword evidence="2" id="KW-0648">Protein biosynthesis</keyword>
<dbReference type="GO" id="GO:0003746">
    <property type="term" value="F:translation elongation factor activity"/>
    <property type="evidence" value="ECO:0007669"/>
    <property type="project" value="UniProtKB-KW"/>
</dbReference>
<dbReference type="InterPro" id="IPR020568">
    <property type="entry name" value="Ribosomal_Su5_D2-typ_SF"/>
</dbReference>
<dbReference type="GO" id="GO:0003924">
    <property type="term" value="F:GTPase activity"/>
    <property type="evidence" value="ECO:0007669"/>
    <property type="project" value="TreeGrafter"/>
</dbReference>
<dbReference type="AlphaFoldDB" id="A0A449AGX8"/>
<dbReference type="InterPro" id="IPR041095">
    <property type="entry name" value="EFG_II"/>
</dbReference>
<evidence type="ECO:0000313" key="6">
    <source>
        <dbReference type="Proteomes" id="UP000289952"/>
    </source>
</evidence>
<organism evidence="5 6">
    <name type="scientific">Mycoplasmopsis bovirhinis</name>
    <dbReference type="NCBI Taxonomy" id="29553"/>
    <lineage>
        <taxon>Bacteria</taxon>
        <taxon>Bacillati</taxon>
        <taxon>Mycoplasmatota</taxon>
        <taxon>Mycoplasmoidales</taxon>
        <taxon>Metamycoplasmataceae</taxon>
        <taxon>Mycoplasmopsis</taxon>
    </lineage>
</organism>
<dbReference type="InterPro" id="IPR014721">
    <property type="entry name" value="Ribsml_uS5_D2-typ_fold_subgr"/>
</dbReference>
<proteinExistence type="predicted"/>